<reference evidence="13 14" key="1">
    <citation type="submission" date="2015-01" db="EMBL/GenBank/DDBJ databases">
        <title>Evolution of Trichinella species and genotypes.</title>
        <authorList>
            <person name="Korhonen P.K."/>
            <person name="Edoardo P."/>
            <person name="Giuseppe L.R."/>
            <person name="Gasser R.B."/>
        </authorList>
    </citation>
    <scope>NUCLEOTIDE SEQUENCE [LARGE SCALE GENOMIC DNA]</scope>
    <source>
        <strain evidence="13">ISS37</strain>
    </source>
</reference>
<proteinExistence type="inferred from homology"/>
<dbReference type="Pfam" id="PF09495">
    <property type="entry name" value="DUF2462"/>
    <property type="match status" value="1"/>
</dbReference>
<evidence type="ECO:0000313" key="14">
    <source>
        <dbReference type="Proteomes" id="UP000054630"/>
    </source>
</evidence>
<keyword evidence="9 12" id="KW-0472">Membrane</keyword>
<evidence type="ECO:0000256" key="12">
    <source>
        <dbReference type="SAM" id="Phobius"/>
    </source>
</evidence>
<organism evidence="13 14">
    <name type="scientific">Trichinella nelsoni</name>
    <dbReference type="NCBI Taxonomy" id="6336"/>
    <lineage>
        <taxon>Eukaryota</taxon>
        <taxon>Metazoa</taxon>
        <taxon>Ecdysozoa</taxon>
        <taxon>Nematoda</taxon>
        <taxon>Enoplea</taxon>
        <taxon>Dorylaimia</taxon>
        <taxon>Trichinellida</taxon>
        <taxon>Trichinellidae</taxon>
        <taxon>Trichinella</taxon>
    </lineage>
</organism>
<evidence type="ECO:0000256" key="7">
    <source>
        <dbReference type="ARBA" id="ARBA00022989"/>
    </source>
</evidence>
<dbReference type="PANTHER" id="PTHR46815">
    <property type="entry name" value="PROTEIN KISH-B"/>
    <property type="match status" value="1"/>
</dbReference>
<evidence type="ECO:0000256" key="8">
    <source>
        <dbReference type="ARBA" id="ARBA00023034"/>
    </source>
</evidence>
<comment type="similarity">
    <text evidence="3">Belongs to the KISH family.</text>
</comment>
<evidence type="ECO:0000256" key="5">
    <source>
        <dbReference type="ARBA" id="ARBA00022692"/>
    </source>
</evidence>
<evidence type="ECO:0000256" key="10">
    <source>
        <dbReference type="ARBA" id="ARBA00032458"/>
    </source>
</evidence>
<comment type="caution">
    <text evidence="13">The sequence shown here is derived from an EMBL/GenBank/DDBJ whole genome shotgun (WGS) entry which is preliminary data.</text>
</comment>
<name>A0A0V0RUQ5_9BILA</name>
<keyword evidence="5 12" id="KW-0812">Transmembrane</keyword>
<gene>
    <name evidence="13" type="primary">Tmem167b</name>
    <name evidence="13" type="ORF">T07_7796</name>
</gene>
<evidence type="ECO:0000256" key="6">
    <source>
        <dbReference type="ARBA" id="ARBA00022729"/>
    </source>
</evidence>
<evidence type="ECO:0000256" key="3">
    <source>
        <dbReference type="ARBA" id="ARBA00008961"/>
    </source>
</evidence>
<keyword evidence="8" id="KW-0333">Golgi apparatus</keyword>
<dbReference type="GO" id="GO:0000139">
    <property type="term" value="C:Golgi membrane"/>
    <property type="evidence" value="ECO:0007669"/>
    <property type="project" value="UniProtKB-SubCell"/>
</dbReference>
<dbReference type="PANTHER" id="PTHR46815:SF1">
    <property type="entry name" value="PROTEIN KISH-B"/>
    <property type="match status" value="1"/>
</dbReference>
<dbReference type="InterPro" id="IPR019034">
    <property type="entry name" value="UPF0390"/>
</dbReference>
<dbReference type="Pfam" id="PF06842">
    <property type="entry name" value="DUF1242"/>
    <property type="match status" value="1"/>
</dbReference>
<dbReference type="EMBL" id="JYDL01000076">
    <property type="protein sequence ID" value="KRX18209.1"/>
    <property type="molecule type" value="Genomic_DNA"/>
</dbReference>
<evidence type="ECO:0000256" key="2">
    <source>
        <dbReference type="ARBA" id="ARBA00004614"/>
    </source>
</evidence>
<keyword evidence="14" id="KW-1185">Reference proteome</keyword>
<evidence type="ECO:0000256" key="4">
    <source>
        <dbReference type="ARBA" id="ARBA00017630"/>
    </source>
</evidence>
<evidence type="ECO:0000256" key="9">
    <source>
        <dbReference type="ARBA" id="ARBA00023136"/>
    </source>
</evidence>
<accession>A0A0V0RUQ5</accession>
<feature type="transmembrane region" description="Helical" evidence="12">
    <location>
        <begin position="6"/>
        <end position="23"/>
    </location>
</feature>
<keyword evidence="7 12" id="KW-1133">Transmembrane helix</keyword>
<feature type="compositionally biased region" description="Basic residues" evidence="11">
    <location>
        <begin position="92"/>
        <end position="112"/>
    </location>
</feature>
<evidence type="ECO:0000313" key="13">
    <source>
        <dbReference type="EMBL" id="KRX18209.1"/>
    </source>
</evidence>
<evidence type="ECO:0000256" key="1">
    <source>
        <dbReference type="ARBA" id="ARBA00002154"/>
    </source>
</evidence>
<dbReference type="OrthoDB" id="10034655at2759"/>
<dbReference type="InterPro" id="IPR009653">
    <property type="entry name" value="Ksh1"/>
</dbReference>
<dbReference type="AlphaFoldDB" id="A0A0V0RUQ5"/>
<dbReference type="InterPro" id="IPR042863">
    <property type="entry name" value="Kish-B"/>
</dbReference>
<comment type="function">
    <text evidence="1">Involved in the early part of the secretory pathway.</text>
</comment>
<keyword evidence="6" id="KW-0732">Signal</keyword>
<dbReference type="Proteomes" id="UP000054630">
    <property type="component" value="Unassembled WGS sequence"/>
</dbReference>
<protein>
    <recommendedName>
        <fullName evidence="4">Protein kish-B</fullName>
    </recommendedName>
    <alternativeName>
        <fullName evidence="10">Transmembrane protein 167B</fullName>
    </alternativeName>
</protein>
<dbReference type="STRING" id="6336.A0A0V0RUQ5"/>
<feature type="region of interest" description="Disordered" evidence="11">
    <location>
        <begin position="86"/>
        <end position="112"/>
    </location>
</feature>
<feature type="transmembrane region" description="Helical" evidence="12">
    <location>
        <begin position="43"/>
        <end position="69"/>
    </location>
</feature>
<sequence length="254" mass="28913">MNVYSYDGVFVVILLTVCTCAYFRRIPRLKKWFFSDKSGIWGVCYKASVIGIRLHALVALLCIFSSLYFCSAMVQHKVKQKITLPANAKSRSDRHRQRKVKNKSGMKKGKWTIKPKNSKDLQHFKKEIAISKVINEENEELITARARKLYSKSQMCCSERNNTDLVGVTWPRAGAQKPRNNTRAPPARSLSGRLAALRRGQIDPLLRPDLPSFARQWRVRHKGDSGQINGHGNGHHDVIIMGLAQDPRIRTMTT</sequence>
<evidence type="ECO:0000256" key="11">
    <source>
        <dbReference type="SAM" id="MobiDB-lite"/>
    </source>
</evidence>
<comment type="subcellular location">
    <subcellularLocation>
        <location evidence="2">Golgi apparatus membrane</location>
        <topology evidence="2">Single-pass type I membrane protein</topology>
    </subcellularLocation>
</comment>